<reference evidence="1" key="1">
    <citation type="submission" date="2023-07" db="EMBL/GenBank/DDBJ databases">
        <title>Genomic Encyclopedia of Type Strains, Phase IV (KMG-IV): sequencing the most valuable type-strain genomes for metagenomic binning, comparative biology and taxonomic classification.</title>
        <authorList>
            <person name="Goeker M."/>
        </authorList>
    </citation>
    <scope>NUCLEOTIDE SEQUENCE</scope>
    <source>
        <strain evidence="1">DSM 24202</strain>
    </source>
</reference>
<keyword evidence="2" id="KW-1185">Reference proteome</keyword>
<name>A0AAE3VJA3_9BACT</name>
<proteinExistence type="predicted"/>
<evidence type="ECO:0000313" key="2">
    <source>
        <dbReference type="Proteomes" id="UP001238163"/>
    </source>
</evidence>
<protein>
    <submittedName>
        <fullName evidence="1">Uncharacterized protein</fullName>
    </submittedName>
</protein>
<comment type="caution">
    <text evidence="1">The sequence shown here is derived from an EMBL/GenBank/DDBJ whole genome shotgun (WGS) entry which is preliminary data.</text>
</comment>
<dbReference type="RefSeq" id="WP_307263531.1">
    <property type="nucleotide sequence ID" value="NZ_JAUSVL010000001.1"/>
</dbReference>
<dbReference type="Proteomes" id="UP001238163">
    <property type="component" value="Unassembled WGS sequence"/>
</dbReference>
<sequence>MTRRELLKSGVRAGLLALMSIGVARALRQAATEPAKDGARRGCEAPGACGRCRLAARCLRQRSAGRGG</sequence>
<dbReference type="EMBL" id="JAUSVL010000001">
    <property type="protein sequence ID" value="MDQ0291154.1"/>
    <property type="molecule type" value="Genomic_DNA"/>
</dbReference>
<evidence type="ECO:0000313" key="1">
    <source>
        <dbReference type="EMBL" id="MDQ0291154.1"/>
    </source>
</evidence>
<accession>A0AAE3VJA3</accession>
<gene>
    <name evidence="1" type="ORF">J3R75_003261</name>
</gene>
<organism evidence="1 2">
    <name type="scientific">Oligosphaera ethanolica</name>
    <dbReference type="NCBI Taxonomy" id="760260"/>
    <lineage>
        <taxon>Bacteria</taxon>
        <taxon>Pseudomonadati</taxon>
        <taxon>Lentisphaerota</taxon>
        <taxon>Oligosphaeria</taxon>
        <taxon>Oligosphaerales</taxon>
        <taxon>Oligosphaeraceae</taxon>
        <taxon>Oligosphaera</taxon>
    </lineage>
</organism>
<dbReference type="AlphaFoldDB" id="A0AAE3VJA3"/>